<proteinExistence type="inferred from homology"/>
<dbReference type="SMART" id="SM01230">
    <property type="entry name" value="Gln-synt_C"/>
    <property type="match status" value="1"/>
</dbReference>
<dbReference type="Pfam" id="PF00120">
    <property type="entry name" value="Gln-synt_C"/>
    <property type="match status" value="1"/>
</dbReference>
<keyword evidence="6" id="KW-0535">Nitrogen fixation</keyword>
<evidence type="ECO:0000313" key="10">
    <source>
        <dbReference type="EMBL" id="NEX46703.1"/>
    </source>
</evidence>
<evidence type="ECO:0000256" key="1">
    <source>
        <dbReference type="ARBA" id="ARBA00001946"/>
    </source>
</evidence>
<keyword evidence="4" id="KW-0547">Nucleotide-binding</keyword>
<comment type="function">
    <text evidence="2">Catalyzes the ATP-dependent biosynthesis of glutamine from glutamate and ammonia.</text>
</comment>
<evidence type="ECO:0000256" key="7">
    <source>
        <dbReference type="PROSITE-ProRule" id="PRU01331"/>
    </source>
</evidence>
<dbReference type="EMBL" id="JAAIKE010000003">
    <property type="protein sequence ID" value="NEX46703.1"/>
    <property type="molecule type" value="Genomic_DNA"/>
</dbReference>
<dbReference type="Gene3D" id="3.30.590.10">
    <property type="entry name" value="Glutamine synthetase/guanido kinase, catalytic domain"/>
    <property type="match status" value="1"/>
</dbReference>
<dbReference type="InterPro" id="IPR036651">
    <property type="entry name" value="Gln_synt_N_sf"/>
</dbReference>
<dbReference type="InterPro" id="IPR008147">
    <property type="entry name" value="Gln_synt_N"/>
</dbReference>
<evidence type="ECO:0000256" key="4">
    <source>
        <dbReference type="ARBA" id="ARBA00022741"/>
    </source>
</evidence>
<organism evidence="10 11">
    <name type="scientific">Pseudotabrizicola algicola</name>
    <dbReference type="NCBI Taxonomy" id="2709381"/>
    <lineage>
        <taxon>Bacteria</taxon>
        <taxon>Pseudomonadati</taxon>
        <taxon>Pseudomonadota</taxon>
        <taxon>Alphaproteobacteria</taxon>
        <taxon>Rhodobacterales</taxon>
        <taxon>Paracoccaceae</taxon>
        <taxon>Pseudotabrizicola</taxon>
    </lineage>
</organism>
<dbReference type="InterPro" id="IPR008146">
    <property type="entry name" value="Gln_synth_cat_dom"/>
</dbReference>
<dbReference type="GO" id="GO:0005524">
    <property type="term" value="F:ATP binding"/>
    <property type="evidence" value="ECO:0007669"/>
    <property type="project" value="UniProtKB-KW"/>
</dbReference>
<dbReference type="GO" id="GO:0004356">
    <property type="term" value="F:glutamine synthetase activity"/>
    <property type="evidence" value="ECO:0007669"/>
    <property type="project" value="InterPro"/>
</dbReference>
<reference evidence="10 11" key="1">
    <citation type="submission" date="2020-02" db="EMBL/GenBank/DDBJ databases">
        <title>Rhodobacter algicola sp. nov., isolated from microalga culture.</title>
        <authorList>
            <person name="Park C.-Y."/>
        </authorList>
    </citation>
    <scope>NUCLEOTIDE SEQUENCE [LARGE SCALE GENOMIC DNA]</scope>
    <source>
        <strain evidence="10 11">ETT8</strain>
    </source>
</reference>
<dbReference type="SUPFAM" id="SSF55931">
    <property type="entry name" value="Glutamine synthetase/guanido kinase"/>
    <property type="match status" value="1"/>
</dbReference>
<keyword evidence="5" id="KW-0067">ATP-binding</keyword>
<comment type="caution">
    <text evidence="10">The sequence shown here is derived from an EMBL/GenBank/DDBJ whole genome shotgun (WGS) entry which is preliminary data.</text>
</comment>
<dbReference type="PANTHER" id="PTHR43785">
    <property type="entry name" value="GAMMA-GLUTAMYLPUTRESCINE SYNTHETASE"/>
    <property type="match status" value="1"/>
</dbReference>
<evidence type="ECO:0000256" key="8">
    <source>
        <dbReference type="RuleBase" id="RU000384"/>
    </source>
</evidence>
<dbReference type="Proteomes" id="UP000481421">
    <property type="component" value="Unassembled WGS sequence"/>
</dbReference>
<gene>
    <name evidence="10" type="ORF">G3572_10835</name>
</gene>
<evidence type="ECO:0000256" key="6">
    <source>
        <dbReference type="ARBA" id="ARBA00023231"/>
    </source>
</evidence>
<evidence type="ECO:0000256" key="5">
    <source>
        <dbReference type="ARBA" id="ARBA00022840"/>
    </source>
</evidence>
<accession>A0A6B3RNC9</accession>
<comment type="cofactor">
    <cofactor evidence="1">
        <name>Mg(2+)</name>
        <dbReference type="ChEBI" id="CHEBI:18420"/>
    </cofactor>
</comment>
<dbReference type="Pfam" id="PF16952">
    <property type="entry name" value="Gln-synt_N_2"/>
    <property type="match status" value="1"/>
</dbReference>
<evidence type="ECO:0000313" key="11">
    <source>
        <dbReference type="Proteomes" id="UP000481421"/>
    </source>
</evidence>
<protein>
    <submittedName>
        <fullName evidence="10">Glutamine synthetase</fullName>
    </submittedName>
</protein>
<dbReference type="AlphaFoldDB" id="A0A6B3RNC9"/>
<dbReference type="PANTHER" id="PTHR43785:SF12">
    <property type="entry name" value="TYPE-1 GLUTAMINE SYNTHETASE 2"/>
    <property type="match status" value="1"/>
</dbReference>
<sequence>MGGSGRFLFLGNQDLNGILRGRSVPEARIDEAMAEGLPWVPANLTIGALNGLPSDNGFGPLGEIRFVPDPSARISLGPQDGGPAFDLALCDARQMDGAPWACCPRSALKAAIADLKEATGLTMKVALEHEFTVHGLNEPNHIAFSLPAGRAIAPLGQAVLDILERAGIALEQFQAEYGQSQFEISSVPTDPLAAADRTVLTLETIRDTARRMGLRASFLPKPSLQDVGNGVHIHFSLWDGSENVTASADWLTDRSAPFVAGILDHAESLVPLTVLSANSYSRLRPHSWVGAFTCVGLRNREAMVRLVPRAPSANGANPKASLEYRVSDATANIYLALAAIIRAGLAGIAAASPAPPNVQHDPADLSPAQKSAWQVRPLPDSLDAALTAKAQADAAAWFGPDLAAAYFSCRRNDAAQAAGFGFDDLAAKLSLVY</sequence>
<evidence type="ECO:0000259" key="9">
    <source>
        <dbReference type="PROSITE" id="PS51987"/>
    </source>
</evidence>
<dbReference type="InterPro" id="IPR014746">
    <property type="entry name" value="Gln_synth/guanido_kin_cat_dom"/>
</dbReference>
<dbReference type="PROSITE" id="PS51987">
    <property type="entry name" value="GS_CATALYTIC"/>
    <property type="match status" value="1"/>
</dbReference>
<dbReference type="RefSeq" id="WP_164611665.1">
    <property type="nucleotide sequence ID" value="NZ_JAAIKE010000003.1"/>
</dbReference>
<keyword evidence="11" id="KW-1185">Reference proteome</keyword>
<feature type="domain" description="GS catalytic" evidence="9">
    <location>
        <begin position="104"/>
        <end position="433"/>
    </location>
</feature>
<keyword evidence="3" id="KW-0436">Ligase</keyword>
<name>A0A6B3RNC9_9RHOB</name>
<evidence type="ECO:0000256" key="2">
    <source>
        <dbReference type="ARBA" id="ARBA00003117"/>
    </source>
</evidence>
<comment type="similarity">
    <text evidence="7 8">Belongs to the glutamine synthetase family.</text>
</comment>
<dbReference type="Gene3D" id="3.10.20.70">
    <property type="entry name" value="Glutamine synthetase, N-terminal domain"/>
    <property type="match status" value="1"/>
</dbReference>
<evidence type="ECO:0000256" key="3">
    <source>
        <dbReference type="ARBA" id="ARBA00022598"/>
    </source>
</evidence>
<dbReference type="GO" id="GO:0006542">
    <property type="term" value="P:glutamine biosynthetic process"/>
    <property type="evidence" value="ECO:0007669"/>
    <property type="project" value="InterPro"/>
</dbReference>